<evidence type="ECO:0000313" key="2">
    <source>
        <dbReference type="EMBL" id="HDR50927.1"/>
    </source>
</evidence>
<comment type="caution">
    <text evidence="2">The sequence shown here is derived from an EMBL/GenBank/DDBJ whole genome shotgun (WGS) entry which is preliminary data.</text>
</comment>
<gene>
    <name evidence="2" type="ORF">ENN90_04800</name>
</gene>
<accession>A0A831LQQ9</accession>
<dbReference type="EMBL" id="DSDK01000269">
    <property type="protein sequence ID" value="HDR50927.1"/>
    <property type="molecule type" value="Genomic_DNA"/>
</dbReference>
<organism evidence="2">
    <name type="scientific">Mariniphaga anaerophila</name>
    <dbReference type="NCBI Taxonomy" id="1484053"/>
    <lineage>
        <taxon>Bacteria</taxon>
        <taxon>Pseudomonadati</taxon>
        <taxon>Bacteroidota</taxon>
        <taxon>Bacteroidia</taxon>
        <taxon>Marinilabiliales</taxon>
        <taxon>Prolixibacteraceae</taxon>
        <taxon>Mariniphaga</taxon>
    </lineage>
</organism>
<feature type="signal peptide" evidence="1">
    <location>
        <begin position="1"/>
        <end position="20"/>
    </location>
</feature>
<reference evidence="2" key="1">
    <citation type="journal article" date="2020" name="mSystems">
        <title>Genome- and Community-Level Interaction Insights into Carbon Utilization and Element Cycling Functions of Hydrothermarchaeota in Hydrothermal Sediment.</title>
        <authorList>
            <person name="Zhou Z."/>
            <person name="Liu Y."/>
            <person name="Xu W."/>
            <person name="Pan J."/>
            <person name="Luo Z.H."/>
            <person name="Li M."/>
        </authorList>
    </citation>
    <scope>NUCLEOTIDE SEQUENCE [LARGE SCALE GENOMIC DNA]</scope>
    <source>
        <strain evidence="2">SpSt-1217</strain>
    </source>
</reference>
<dbReference type="AlphaFoldDB" id="A0A831LQQ9"/>
<keyword evidence="1" id="KW-0732">Signal</keyword>
<protein>
    <recommendedName>
        <fullName evidence="3">Lipoprotein</fullName>
    </recommendedName>
</protein>
<feature type="chain" id="PRO_5032807334" description="Lipoprotein" evidence="1">
    <location>
        <begin position="21"/>
        <end position="190"/>
    </location>
</feature>
<proteinExistence type="predicted"/>
<dbReference type="Proteomes" id="UP000886047">
    <property type="component" value="Unassembled WGS sequence"/>
</dbReference>
<evidence type="ECO:0008006" key="3">
    <source>
        <dbReference type="Google" id="ProtNLM"/>
    </source>
</evidence>
<sequence>MKKKVLKLSLILLSFEFTTAGCQKDEIIDVRYPFKLQYAIHNEERQEVTRIKEGENFYIYFSIENTSDRHASIDKHELFFNNELFNIYDRNNNTIVGNPVERNVCLAKMGCLGQPHVKNEITIPYPLKNDTTVGFMCCSYKLYKFPELPQGKYFIKYTASIPFFYITDTHQVESHETGNYNLEYKFEIVK</sequence>
<name>A0A831LQQ9_9BACT</name>
<evidence type="ECO:0000256" key="1">
    <source>
        <dbReference type="SAM" id="SignalP"/>
    </source>
</evidence>